<sequence>MVCQMESVTIKRKCFICDKKVQDGIDVLGKFICEECQKRLINLSPFDKNYDFYRQKMIDIWEDYMKDVGYENWV</sequence>
<accession>A0A4R2KE14</accession>
<dbReference type="EMBL" id="SLWU01000001">
    <property type="protein sequence ID" value="TCO68546.1"/>
    <property type="molecule type" value="Genomic_DNA"/>
</dbReference>
<gene>
    <name evidence="1" type="ORF">EV203_10115</name>
</gene>
<evidence type="ECO:0000313" key="1">
    <source>
        <dbReference type="EMBL" id="TCO68546.1"/>
    </source>
</evidence>
<dbReference type="RefSeq" id="WP_207910851.1">
    <property type="nucleotide sequence ID" value="NZ_SLWU01000001.1"/>
</dbReference>
<dbReference type="InterPro" id="IPR019700">
    <property type="entry name" value="Sigma-G_inhibitor_Gin"/>
</dbReference>
<organism evidence="1 2">
    <name type="scientific">Caldanaerobacter subterraneus</name>
    <dbReference type="NCBI Taxonomy" id="911092"/>
    <lineage>
        <taxon>Bacteria</taxon>
        <taxon>Bacillati</taxon>
        <taxon>Bacillota</taxon>
        <taxon>Clostridia</taxon>
        <taxon>Thermoanaerobacterales</taxon>
        <taxon>Thermoanaerobacteraceae</taxon>
        <taxon>Caldanaerobacter</taxon>
    </lineage>
</organism>
<reference evidence="1 2" key="1">
    <citation type="submission" date="2019-03" db="EMBL/GenBank/DDBJ databases">
        <title>Genomic Encyclopedia of Type Strains, Phase IV (KMG-IV): sequencing the most valuable type-strain genomes for metagenomic binning, comparative biology and taxonomic classification.</title>
        <authorList>
            <person name="Goeker M."/>
        </authorList>
    </citation>
    <scope>NUCLEOTIDE SEQUENCE [LARGE SCALE GENOMIC DNA]</scope>
    <source>
        <strain evidence="1 2">DSM 13054</strain>
    </source>
</reference>
<dbReference type="AlphaFoldDB" id="A0A4R2KE14"/>
<dbReference type="Proteomes" id="UP000294886">
    <property type="component" value="Unassembled WGS sequence"/>
</dbReference>
<comment type="caution">
    <text evidence="1">The sequence shown here is derived from an EMBL/GenBank/DDBJ whole genome shotgun (WGS) entry which is preliminary data.</text>
</comment>
<proteinExistence type="predicted"/>
<dbReference type="Pfam" id="PF10764">
    <property type="entry name" value="Gin"/>
    <property type="match status" value="1"/>
</dbReference>
<name>A0A4R2KE14_9THEO</name>
<evidence type="ECO:0000313" key="2">
    <source>
        <dbReference type="Proteomes" id="UP000294886"/>
    </source>
</evidence>
<protein>
    <submittedName>
        <fullName evidence="1">Inhibitor of sigma-G Gin protein</fullName>
    </submittedName>
</protein>